<dbReference type="EMBL" id="JBHFFA010000167">
    <property type="protein sequence ID" value="KAL2602954.1"/>
    <property type="molecule type" value="Genomic_DNA"/>
</dbReference>
<feature type="region of interest" description="Disordered" evidence="1">
    <location>
        <begin position="1"/>
        <end position="41"/>
    </location>
</feature>
<evidence type="ECO:0000313" key="3">
    <source>
        <dbReference type="EMBL" id="KAL2602954.1"/>
    </source>
</evidence>
<feature type="compositionally biased region" description="Polar residues" evidence="1">
    <location>
        <begin position="32"/>
        <end position="41"/>
    </location>
</feature>
<accession>A0ABD1XDP5</accession>
<proteinExistence type="predicted"/>
<evidence type="ECO:0000256" key="1">
    <source>
        <dbReference type="SAM" id="MobiDB-lite"/>
    </source>
</evidence>
<evidence type="ECO:0000313" key="2">
    <source>
        <dbReference type="EMBL" id="KAL2602951.1"/>
    </source>
</evidence>
<dbReference type="EMBL" id="JBHFFA010000167">
    <property type="protein sequence ID" value="KAL2602951.1"/>
    <property type="molecule type" value="Genomic_DNA"/>
</dbReference>
<protein>
    <submittedName>
        <fullName evidence="3">Uncharacterized protein</fullName>
    </submittedName>
</protein>
<dbReference type="AlphaFoldDB" id="A0ABD1XDP5"/>
<organism evidence="3 4">
    <name type="scientific">Riccia fluitans</name>
    <dbReference type="NCBI Taxonomy" id="41844"/>
    <lineage>
        <taxon>Eukaryota</taxon>
        <taxon>Viridiplantae</taxon>
        <taxon>Streptophyta</taxon>
        <taxon>Embryophyta</taxon>
        <taxon>Marchantiophyta</taxon>
        <taxon>Marchantiopsida</taxon>
        <taxon>Marchantiidae</taxon>
        <taxon>Marchantiales</taxon>
        <taxon>Ricciaceae</taxon>
        <taxon>Riccia</taxon>
    </lineage>
</organism>
<gene>
    <name evidence="2" type="ORF">R1flu_017217</name>
    <name evidence="3" type="ORF">R1flu_017220</name>
</gene>
<name>A0ABD1XDP5_9MARC</name>
<reference evidence="3 4" key="1">
    <citation type="submission" date="2024-09" db="EMBL/GenBank/DDBJ databases">
        <title>Chromosome-scale assembly of Riccia fluitans.</title>
        <authorList>
            <person name="Paukszto L."/>
            <person name="Sawicki J."/>
            <person name="Karawczyk K."/>
            <person name="Piernik-Szablinska J."/>
            <person name="Szczecinska M."/>
            <person name="Mazdziarz M."/>
        </authorList>
    </citation>
    <scope>NUCLEOTIDE SEQUENCE [LARGE SCALE GENOMIC DNA]</scope>
    <source>
        <strain evidence="3">Rf_01</strain>
        <tissue evidence="3">Aerial parts of the thallus</tissue>
    </source>
</reference>
<sequence length="75" mass="7723">MGEEPRTGKSSIEEVANAGGGKESQRHEESNGENLDVTNKSPLDELAVKVISILGPAGAGLLAVRDVPGVAELRA</sequence>
<dbReference type="Proteomes" id="UP001605036">
    <property type="component" value="Unassembled WGS sequence"/>
</dbReference>
<comment type="caution">
    <text evidence="3">The sequence shown here is derived from an EMBL/GenBank/DDBJ whole genome shotgun (WGS) entry which is preliminary data.</text>
</comment>
<keyword evidence="4" id="KW-1185">Reference proteome</keyword>
<evidence type="ECO:0000313" key="4">
    <source>
        <dbReference type="Proteomes" id="UP001605036"/>
    </source>
</evidence>